<evidence type="ECO:0008006" key="4">
    <source>
        <dbReference type="Google" id="ProtNLM"/>
    </source>
</evidence>
<evidence type="ECO:0000313" key="2">
    <source>
        <dbReference type="EMBL" id="KTB41676.1"/>
    </source>
</evidence>
<accession>A0A0W0FZB9</accession>
<feature type="compositionally biased region" description="Pro residues" evidence="1">
    <location>
        <begin position="269"/>
        <end position="279"/>
    </location>
</feature>
<evidence type="ECO:0000256" key="1">
    <source>
        <dbReference type="SAM" id="MobiDB-lite"/>
    </source>
</evidence>
<dbReference type="AlphaFoldDB" id="A0A0W0FZB9"/>
<dbReference type="Proteomes" id="UP000054988">
    <property type="component" value="Unassembled WGS sequence"/>
</dbReference>
<protein>
    <recommendedName>
        <fullName evidence="4">Homeobox domain-containing protein</fullName>
    </recommendedName>
</protein>
<reference evidence="2 3" key="1">
    <citation type="submission" date="2015-12" db="EMBL/GenBank/DDBJ databases">
        <title>Draft genome sequence of Moniliophthora roreri, the causal agent of frosty pod rot of cacao.</title>
        <authorList>
            <person name="Aime M.C."/>
            <person name="Diaz-Valderrama J.R."/>
            <person name="Kijpornyongpan T."/>
            <person name="Phillips-Mora W."/>
        </authorList>
    </citation>
    <scope>NUCLEOTIDE SEQUENCE [LARGE SCALE GENOMIC DNA]</scope>
    <source>
        <strain evidence="2 3">MCA 2952</strain>
    </source>
</reference>
<dbReference type="EMBL" id="LATX01001438">
    <property type="protein sequence ID" value="KTB41676.1"/>
    <property type="molecule type" value="Genomic_DNA"/>
</dbReference>
<comment type="caution">
    <text evidence="2">The sequence shown here is derived from an EMBL/GenBank/DDBJ whole genome shotgun (WGS) entry which is preliminary data.</text>
</comment>
<sequence>MTSEWKPFIRGMPKAILLELDAIWEADKRTPTLQSRRNWANARKINPQLVNRWYWKKKSYAKRQGVQLPSDTEMYELDVGIPPEIQLEEPPVVKTELKLELEDLIVVPSLTSALRNTRVSPTLRRSRRLAGLLDNGCQSSSSDIDAFFHFSSMSSPTSSLTTVYSSPSPSGSCTSIQGARAYTPFSTSKDSISGFTTPLPQPEIEMLEPQHCGLSLPDDDTKAEMTCQEEPNLICSENNGAGEEASWICDLCKVEESESGRPSLQPSPDGLPDPVPPSSSPSFPFQNLSSIRLESSGDPVSWVQAPSLDIAFESSPLWELSAIPFESRSRDYILPHSCSASSQNMHPYTACSARIESLEYTHSTSFNFVFCGYEFSPDGFYICPHQQDTTCDTSPCTCYDALYNIPLQSFSALNDPDLQELLPPKGNPLTTQIDVMIRMEPSGSMELPL</sequence>
<proteinExistence type="predicted"/>
<dbReference type="eggNOG" id="ENOG502T1TG">
    <property type="taxonomic scope" value="Eukaryota"/>
</dbReference>
<organism evidence="2 3">
    <name type="scientific">Moniliophthora roreri</name>
    <name type="common">Frosty pod rot fungus</name>
    <name type="synonym">Monilia roreri</name>
    <dbReference type="NCBI Taxonomy" id="221103"/>
    <lineage>
        <taxon>Eukaryota</taxon>
        <taxon>Fungi</taxon>
        <taxon>Dikarya</taxon>
        <taxon>Basidiomycota</taxon>
        <taxon>Agaricomycotina</taxon>
        <taxon>Agaricomycetes</taxon>
        <taxon>Agaricomycetidae</taxon>
        <taxon>Agaricales</taxon>
        <taxon>Marasmiineae</taxon>
        <taxon>Marasmiaceae</taxon>
        <taxon>Moniliophthora</taxon>
    </lineage>
</organism>
<gene>
    <name evidence="2" type="ORF">WG66_5825</name>
</gene>
<feature type="region of interest" description="Disordered" evidence="1">
    <location>
        <begin position="258"/>
        <end position="282"/>
    </location>
</feature>
<evidence type="ECO:0000313" key="3">
    <source>
        <dbReference type="Proteomes" id="UP000054988"/>
    </source>
</evidence>
<name>A0A0W0FZB9_MONRR</name>